<dbReference type="Gene3D" id="1.10.357.10">
    <property type="entry name" value="Tetracycline Repressor, domain 2"/>
    <property type="match status" value="1"/>
</dbReference>
<accession>A0A382AKK4</accession>
<feature type="non-terminal residue" evidence="3">
    <location>
        <position position="1"/>
    </location>
</feature>
<dbReference type="InterPro" id="IPR009057">
    <property type="entry name" value="Homeodomain-like_sf"/>
</dbReference>
<feature type="domain" description="HTH tetR-type" evidence="2">
    <location>
        <begin position="10"/>
        <end position="70"/>
    </location>
</feature>
<evidence type="ECO:0000259" key="2">
    <source>
        <dbReference type="PROSITE" id="PS50977"/>
    </source>
</evidence>
<dbReference type="PANTHER" id="PTHR30055">
    <property type="entry name" value="HTH-TYPE TRANSCRIPTIONAL REGULATOR RUTR"/>
    <property type="match status" value="1"/>
</dbReference>
<dbReference type="InterPro" id="IPR001647">
    <property type="entry name" value="HTH_TetR"/>
</dbReference>
<proteinExistence type="predicted"/>
<keyword evidence="1" id="KW-0238">DNA-binding</keyword>
<evidence type="ECO:0000256" key="1">
    <source>
        <dbReference type="ARBA" id="ARBA00023125"/>
    </source>
</evidence>
<gene>
    <name evidence="3" type="ORF">METZ01_LOCUS154944</name>
</gene>
<dbReference type="PROSITE" id="PS50977">
    <property type="entry name" value="HTH_TETR_2"/>
    <property type="match status" value="1"/>
</dbReference>
<dbReference type="GO" id="GO:0000976">
    <property type="term" value="F:transcription cis-regulatory region binding"/>
    <property type="evidence" value="ECO:0007669"/>
    <property type="project" value="TreeGrafter"/>
</dbReference>
<name>A0A382AKK4_9ZZZZ</name>
<dbReference type="AlphaFoldDB" id="A0A382AKK4"/>
<dbReference type="Pfam" id="PF00440">
    <property type="entry name" value="TetR_N"/>
    <property type="match status" value="1"/>
</dbReference>
<dbReference type="InterPro" id="IPR050109">
    <property type="entry name" value="HTH-type_TetR-like_transc_reg"/>
</dbReference>
<organism evidence="3">
    <name type="scientific">marine metagenome</name>
    <dbReference type="NCBI Taxonomy" id="408172"/>
    <lineage>
        <taxon>unclassified sequences</taxon>
        <taxon>metagenomes</taxon>
        <taxon>ecological metagenomes</taxon>
    </lineage>
</organism>
<reference evidence="3" key="1">
    <citation type="submission" date="2018-05" db="EMBL/GenBank/DDBJ databases">
        <authorList>
            <person name="Lanie J.A."/>
            <person name="Ng W.-L."/>
            <person name="Kazmierczak K.M."/>
            <person name="Andrzejewski T.M."/>
            <person name="Davidsen T.M."/>
            <person name="Wayne K.J."/>
            <person name="Tettelin H."/>
            <person name="Glass J.I."/>
            <person name="Rusch D."/>
            <person name="Podicherti R."/>
            <person name="Tsui H.-C.T."/>
            <person name="Winkler M.E."/>
        </authorList>
    </citation>
    <scope>NUCLEOTIDE SEQUENCE</scope>
</reference>
<evidence type="ECO:0000313" key="3">
    <source>
        <dbReference type="EMBL" id="SVB02090.1"/>
    </source>
</evidence>
<dbReference type="EMBL" id="UINC01025810">
    <property type="protein sequence ID" value="SVB02090.1"/>
    <property type="molecule type" value="Genomic_DNA"/>
</dbReference>
<dbReference type="GO" id="GO:0003700">
    <property type="term" value="F:DNA-binding transcription factor activity"/>
    <property type="evidence" value="ECO:0007669"/>
    <property type="project" value="TreeGrafter"/>
</dbReference>
<dbReference type="PANTHER" id="PTHR30055:SF146">
    <property type="entry name" value="HTH-TYPE TRANSCRIPTIONAL DUAL REGULATOR CECR"/>
    <property type="match status" value="1"/>
</dbReference>
<protein>
    <recommendedName>
        <fullName evidence="2">HTH tetR-type domain-containing protein</fullName>
    </recommendedName>
</protein>
<dbReference type="SUPFAM" id="SSF46689">
    <property type="entry name" value="Homeodomain-like"/>
    <property type="match status" value="1"/>
</dbReference>
<sequence length="190" mass="20638">VSAPTPRGRDEIRTAALDAAERLLRANPPGSVSMRAIAEEANVTYSLLNRHLGTKQAIVDAMLARFEDRWRVRAAGADLAGALGMMMGDDPDAGTFLRLLAWSILSGDADLSTYRRHSAMHELLPLVDEAGGEASGEGPDAETVVAAGMAMIYGWRFFNPFITRMLDLEGADVERLHTEMGRILRERATG</sequence>